<dbReference type="Gene3D" id="1.20.1250.20">
    <property type="entry name" value="MFS general substrate transporter like domains"/>
    <property type="match status" value="1"/>
</dbReference>
<dbReference type="AlphaFoldDB" id="A0A1N7S8V6"/>
<dbReference type="InterPro" id="IPR050189">
    <property type="entry name" value="MFS_Efflux_Transporters"/>
</dbReference>
<feature type="transmembrane region" description="Helical" evidence="6">
    <location>
        <begin position="270"/>
        <end position="295"/>
    </location>
</feature>
<keyword evidence="5 6" id="KW-0472">Membrane</keyword>
<dbReference type="EMBL" id="CYGX02000045">
    <property type="protein sequence ID" value="SIT43805.1"/>
    <property type="molecule type" value="Genomic_DNA"/>
</dbReference>
<dbReference type="Pfam" id="PF07690">
    <property type="entry name" value="MFS_1"/>
    <property type="match status" value="1"/>
</dbReference>
<dbReference type="InterPro" id="IPR020846">
    <property type="entry name" value="MFS_dom"/>
</dbReference>
<dbReference type="PANTHER" id="PTHR43124:SF3">
    <property type="entry name" value="CHLORAMPHENICOL EFFLUX PUMP RV0191"/>
    <property type="match status" value="1"/>
</dbReference>
<evidence type="ECO:0000313" key="9">
    <source>
        <dbReference type="Proteomes" id="UP000187012"/>
    </source>
</evidence>
<dbReference type="PANTHER" id="PTHR43124">
    <property type="entry name" value="PURINE EFFLUX PUMP PBUE"/>
    <property type="match status" value="1"/>
</dbReference>
<feature type="transmembrane region" description="Helical" evidence="6">
    <location>
        <begin position="102"/>
        <end position="120"/>
    </location>
</feature>
<keyword evidence="3 6" id="KW-0812">Transmembrane</keyword>
<proteinExistence type="predicted"/>
<feature type="transmembrane region" description="Helical" evidence="6">
    <location>
        <begin position="37"/>
        <end position="59"/>
    </location>
</feature>
<dbReference type="PROSITE" id="PS50850">
    <property type="entry name" value="MFS"/>
    <property type="match status" value="1"/>
</dbReference>
<evidence type="ECO:0000256" key="4">
    <source>
        <dbReference type="ARBA" id="ARBA00022989"/>
    </source>
</evidence>
<protein>
    <recommendedName>
        <fullName evidence="7">Major facilitator superfamily (MFS) profile domain-containing protein</fullName>
    </recommendedName>
</protein>
<evidence type="ECO:0000256" key="5">
    <source>
        <dbReference type="ARBA" id="ARBA00023136"/>
    </source>
</evidence>
<feature type="domain" description="Major facilitator superfamily (MFS) profile" evidence="7">
    <location>
        <begin position="1"/>
        <end position="384"/>
    </location>
</feature>
<reference evidence="8 9" key="1">
    <citation type="submission" date="2016-12" db="EMBL/GenBank/DDBJ databases">
        <authorList>
            <person name="Song W.-J."/>
            <person name="Kurnit D.M."/>
        </authorList>
    </citation>
    <scope>NUCLEOTIDE SEQUENCE [LARGE SCALE GENOMIC DNA]</scope>
    <source>
        <strain evidence="8 9">STM7296</strain>
    </source>
</reference>
<accession>A0A1N7S8V6</accession>
<evidence type="ECO:0000259" key="7">
    <source>
        <dbReference type="PROSITE" id="PS50850"/>
    </source>
</evidence>
<sequence length="384" mass="41194">MLVVSRSHAIVIETLGTRLALKAQDSKLGKRTLRRRLWPLYCCCFASLASMRICDAMLTSLQANFAVDRQHAAYAISVFALAHGVMQLFFGPLGDRFGKVKIIAFAALGCAVGNIGAFASDNLNQLLVARAVSGAAAAGIVPLTMAWIGDTVGYERRQEILARLLGATVFGTIFGQWAGGAIPSVASWRIAFLVIAVMFGIAGTLTFMQARMREGVADPVQGQFLHNTASVFQTSWARVVLAITMVEGCLAYGALAFLPTHVHEAIGLPISQAALVVGLYGIGGLVYSRVAVFLLPLPGAIHWHSVGRTAHSTDFDIKPSSSERYRAASDWDNVRGSPAAQARTAMIVGHRAMEKEVFIAYVLGSTKTQCPMWSVKEGIDDPQP</sequence>
<keyword evidence="4 6" id="KW-1133">Transmembrane helix</keyword>
<dbReference type="InterPro" id="IPR036259">
    <property type="entry name" value="MFS_trans_sf"/>
</dbReference>
<evidence type="ECO:0000256" key="2">
    <source>
        <dbReference type="ARBA" id="ARBA00022475"/>
    </source>
</evidence>
<comment type="subcellular location">
    <subcellularLocation>
        <location evidence="1">Cell membrane</location>
        <topology evidence="1">Multi-pass membrane protein</topology>
    </subcellularLocation>
</comment>
<name>A0A1N7S8V6_9BURK</name>
<dbReference type="SUPFAM" id="SSF103473">
    <property type="entry name" value="MFS general substrate transporter"/>
    <property type="match status" value="1"/>
</dbReference>
<keyword evidence="9" id="KW-1185">Reference proteome</keyword>
<evidence type="ECO:0000256" key="1">
    <source>
        <dbReference type="ARBA" id="ARBA00004651"/>
    </source>
</evidence>
<evidence type="ECO:0000256" key="3">
    <source>
        <dbReference type="ARBA" id="ARBA00022692"/>
    </source>
</evidence>
<feature type="transmembrane region" description="Helical" evidence="6">
    <location>
        <begin position="126"/>
        <end position="148"/>
    </location>
</feature>
<evidence type="ECO:0000313" key="8">
    <source>
        <dbReference type="EMBL" id="SIT43805.1"/>
    </source>
</evidence>
<dbReference type="GO" id="GO:0022857">
    <property type="term" value="F:transmembrane transporter activity"/>
    <property type="evidence" value="ECO:0007669"/>
    <property type="project" value="InterPro"/>
</dbReference>
<feature type="transmembrane region" description="Helical" evidence="6">
    <location>
        <begin position="160"/>
        <end position="178"/>
    </location>
</feature>
<feature type="transmembrane region" description="Helical" evidence="6">
    <location>
        <begin position="71"/>
        <end position="90"/>
    </location>
</feature>
<dbReference type="InterPro" id="IPR011701">
    <property type="entry name" value="MFS"/>
</dbReference>
<feature type="transmembrane region" description="Helical" evidence="6">
    <location>
        <begin position="190"/>
        <end position="208"/>
    </location>
</feature>
<dbReference type="GO" id="GO:0005886">
    <property type="term" value="C:plasma membrane"/>
    <property type="evidence" value="ECO:0007669"/>
    <property type="project" value="UniProtKB-SubCell"/>
</dbReference>
<gene>
    <name evidence="8" type="ORF">BN2475_450062</name>
</gene>
<feature type="transmembrane region" description="Helical" evidence="6">
    <location>
        <begin position="239"/>
        <end position="258"/>
    </location>
</feature>
<dbReference type="Proteomes" id="UP000187012">
    <property type="component" value="Unassembled WGS sequence"/>
</dbReference>
<organism evidence="8 9">
    <name type="scientific">Paraburkholderia ribeironis</name>
    <dbReference type="NCBI Taxonomy" id="1247936"/>
    <lineage>
        <taxon>Bacteria</taxon>
        <taxon>Pseudomonadati</taxon>
        <taxon>Pseudomonadota</taxon>
        <taxon>Betaproteobacteria</taxon>
        <taxon>Burkholderiales</taxon>
        <taxon>Burkholderiaceae</taxon>
        <taxon>Paraburkholderia</taxon>
    </lineage>
</organism>
<evidence type="ECO:0000256" key="6">
    <source>
        <dbReference type="SAM" id="Phobius"/>
    </source>
</evidence>
<keyword evidence="2" id="KW-1003">Cell membrane</keyword>